<dbReference type="AlphaFoldDB" id="A0A1A8I473"/>
<name>A0A1A8I473_NOTKU</name>
<protein>
    <submittedName>
        <fullName evidence="1">Uncharacterized protein</fullName>
    </submittedName>
</protein>
<feature type="non-terminal residue" evidence="1">
    <location>
        <position position="116"/>
    </location>
</feature>
<sequence length="116" mass="13565">ADGQNKVVKLKPKHREAESCCCGTPKVCFHWSIADRSRGFSSRAWRLFEADLVVRRLRKLLQSRSHCPFTAWWSCMQITLMLTIFCHDSAQDERFDKDGQKTHSVIRAQDLTNRWP</sequence>
<accession>A0A1A8I473</accession>
<proteinExistence type="predicted"/>
<reference evidence="1" key="2">
    <citation type="submission" date="2016-06" db="EMBL/GenBank/DDBJ databases">
        <title>The genome of a short-lived fish provides insights into sex chromosome evolution and the genetic control of aging.</title>
        <authorList>
            <person name="Reichwald K."/>
            <person name="Felder M."/>
            <person name="Petzold A."/>
            <person name="Koch P."/>
            <person name="Groth M."/>
            <person name="Platzer M."/>
        </authorList>
    </citation>
    <scope>NUCLEOTIDE SEQUENCE</scope>
    <source>
        <tissue evidence="1">Brain</tissue>
    </source>
</reference>
<feature type="non-terminal residue" evidence="1">
    <location>
        <position position="1"/>
    </location>
</feature>
<evidence type="ECO:0000313" key="1">
    <source>
        <dbReference type="EMBL" id="SBQ90763.1"/>
    </source>
</evidence>
<dbReference type="EMBL" id="HAED01004733">
    <property type="protein sequence ID" value="SBQ90763.1"/>
    <property type="molecule type" value="Transcribed_RNA"/>
</dbReference>
<reference evidence="1" key="1">
    <citation type="submission" date="2016-05" db="EMBL/GenBank/DDBJ databases">
        <authorList>
            <person name="Lavstsen T."/>
            <person name="Jespersen J.S."/>
        </authorList>
    </citation>
    <scope>NUCLEOTIDE SEQUENCE</scope>
    <source>
        <tissue evidence="1">Brain</tissue>
    </source>
</reference>
<organism evidence="1">
    <name type="scientific">Nothobranchius kuhntae</name>
    <name type="common">Beira killifish</name>
    <dbReference type="NCBI Taxonomy" id="321403"/>
    <lineage>
        <taxon>Eukaryota</taxon>
        <taxon>Metazoa</taxon>
        <taxon>Chordata</taxon>
        <taxon>Craniata</taxon>
        <taxon>Vertebrata</taxon>
        <taxon>Euteleostomi</taxon>
        <taxon>Actinopterygii</taxon>
        <taxon>Neopterygii</taxon>
        <taxon>Teleostei</taxon>
        <taxon>Neoteleostei</taxon>
        <taxon>Acanthomorphata</taxon>
        <taxon>Ovalentaria</taxon>
        <taxon>Atherinomorphae</taxon>
        <taxon>Cyprinodontiformes</taxon>
        <taxon>Nothobranchiidae</taxon>
        <taxon>Nothobranchius</taxon>
    </lineage>
</organism>
<gene>
    <name evidence="1" type="primary">Nfu_g_1_022673</name>
</gene>